<sequence length="76" mass="8215">MQQLKDKLCTNPNAQAELDVAETICDLINDVSRVSPKSTSCNSVLVFSPSTIIDIEDVQDIVNTPSSILTVRVPPS</sequence>
<protein>
    <submittedName>
        <fullName evidence="1">Uncharacterized protein</fullName>
    </submittedName>
</protein>
<evidence type="ECO:0000313" key="2">
    <source>
        <dbReference type="Proteomes" id="UP001054945"/>
    </source>
</evidence>
<gene>
    <name evidence="1" type="ORF">CEXT_785821</name>
</gene>
<reference evidence="1 2" key="1">
    <citation type="submission" date="2021-06" db="EMBL/GenBank/DDBJ databases">
        <title>Caerostris extrusa draft genome.</title>
        <authorList>
            <person name="Kono N."/>
            <person name="Arakawa K."/>
        </authorList>
    </citation>
    <scope>NUCLEOTIDE SEQUENCE [LARGE SCALE GENOMIC DNA]</scope>
</reference>
<dbReference type="AlphaFoldDB" id="A0AAV4TTF6"/>
<proteinExistence type="predicted"/>
<name>A0AAV4TTF6_CAEEX</name>
<accession>A0AAV4TTF6</accession>
<comment type="caution">
    <text evidence="1">The sequence shown here is derived from an EMBL/GenBank/DDBJ whole genome shotgun (WGS) entry which is preliminary data.</text>
</comment>
<dbReference type="Proteomes" id="UP001054945">
    <property type="component" value="Unassembled WGS sequence"/>
</dbReference>
<evidence type="ECO:0000313" key="1">
    <source>
        <dbReference type="EMBL" id="GIY49354.1"/>
    </source>
</evidence>
<dbReference type="EMBL" id="BPLR01011823">
    <property type="protein sequence ID" value="GIY49354.1"/>
    <property type="molecule type" value="Genomic_DNA"/>
</dbReference>
<keyword evidence="2" id="KW-1185">Reference proteome</keyword>
<organism evidence="1 2">
    <name type="scientific">Caerostris extrusa</name>
    <name type="common">Bark spider</name>
    <name type="synonym">Caerostris bankana</name>
    <dbReference type="NCBI Taxonomy" id="172846"/>
    <lineage>
        <taxon>Eukaryota</taxon>
        <taxon>Metazoa</taxon>
        <taxon>Ecdysozoa</taxon>
        <taxon>Arthropoda</taxon>
        <taxon>Chelicerata</taxon>
        <taxon>Arachnida</taxon>
        <taxon>Araneae</taxon>
        <taxon>Araneomorphae</taxon>
        <taxon>Entelegynae</taxon>
        <taxon>Araneoidea</taxon>
        <taxon>Araneidae</taxon>
        <taxon>Caerostris</taxon>
    </lineage>
</organism>